<sequence length="287" mass="33330">MVKEIIKDLKNHIVLLGATILFFIFLLLRLFDLNFFANVRQASFDYYQNFFPISYEESPVVIVAIDEKSLEKYGQFPWPRTFLASLIDKIGKAGSIIIGIDILLPEEDRTSLDKIANQYQLDKEKFKDFYFQLSNDQLLSNVLRQHNVVMGISPAFDIQQKLKPSKQRVRYTVESTGSVNTSSYFHYPTSIHSLDILEQNARGIGNLGYVPEKDGVVRKAPMMINIEQTMWPSMELEMIRTALDQKKYHITEKYMQGHFVSTGDYSIPTNQQGQKWIYYKDPLPQQF</sequence>
<feature type="non-terminal residue" evidence="3">
    <location>
        <position position="287"/>
    </location>
</feature>
<keyword evidence="1" id="KW-1133">Transmembrane helix</keyword>
<keyword evidence="1" id="KW-0812">Transmembrane</keyword>
<feature type="transmembrane region" description="Helical" evidence="1">
    <location>
        <begin position="12"/>
        <end position="31"/>
    </location>
</feature>
<organism evidence="3">
    <name type="scientific">marine metagenome</name>
    <dbReference type="NCBI Taxonomy" id="408172"/>
    <lineage>
        <taxon>unclassified sequences</taxon>
        <taxon>metagenomes</taxon>
        <taxon>ecological metagenomes</taxon>
    </lineage>
</organism>
<keyword evidence="1" id="KW-0472">Membrane</keyword>
<name>A0A382RMY7_9ZZZZ</name>
<dbReference type="AlphaFoldDB" id="A0A382RMY7"/>
<proteinExistence type="predicted"/>
<protein>
    <recommendedName>
        <fullName evidence="2">CHASE2 domain-containing protein</fullName>
    </recommendedName>
</protein>
<evidence type="ECO:0000313" key="3">
    <source>
        <dbReference type="EMBL" id="SVC97991.1"/>
    </source>
</evidence>
<accession>A0A382RMY7</accession>
<gene>
    <name evidence="3" type="ORF">METZ01_LOCUS350845</name>
</gene>
<feature type="domain" description="CHASE2" evidence="2">
    <location>
        <begin position="36"/>
        <end position="279"/>
    </location>
</feature>
<evidence type="ECO:0000259" key="2">
    <source>
        <dbReference type="SMART" id="SM01080"/>
    </source>
</evidence>
<dbReference type="InterPro" id="IPR007890">
    <property type="entry name" value="CHASE2"/>
</dbReference>
<evidence type="ECO:0000256" key="1">
    <source>
        <dbReference type="SAM" id="Phobius"/>
    </source>
</evidence>
<dbReference type="Pfam" id="PF05226">
    <property type="entry name" value="CHASE2"/>
    <property type="match status" value="1"/>
</dbReference>
<dbReference type="EMBL" id="UINC01122277">
    <property type="protein sequence ID" value="SVC97991.1"/>
    <property type="molecule type" value="Genomic_DNA"/>
</dbReference>
<reference evidence="3" key="1">
    <citation type="submission" date="2018-05" db="EMBL/GenBank/DDBJ databases">
        <authorList>
            <person name="Lanie J.A."/>
            <person name="Ng W.-L."/>
            <person name="Kazmierczak K.M."/>
            <person name="Andrzejewski T.M."/>
            <person name="Davidsen T.M."/>
            <person name="Wayne K.J."/>
            <person name="Tettelin H."/>
            <person name="Glass J.I."/>
            <person name="Rusch D."/>
            <person name="Podicherti R."/>
            <person name="Tsui H.-C.T."/>
            <person name="Winkler M.E."/>
        </authorList>
    </citation>
    <scope>NUCLEOTIDE SEQUENCE</scope>
</reference>
<dbReference type="SMART" id="SM01080">
    <property type="entry name" value="CHASE2"/>
    <property type="match status" value="1"/>
</dbReference>